<sequence length="343" mass="36072">MSAASALWWDDGMDLLILGGTQWLGRSLATEAVARGHRVVCLARGESGGVAEGAELVRADRSAPDAYADVAGRTWDAAIDVTRQPGHARAAAVALTDAVGHLTFISSGNVYAAQNEPGADERAALLPPLEADESTPETYGEAKSAIERAYGEAFAARFLAIRPGLIAGPGDASGRSGYWVARAARAARDGGPVLVPDVLDDAAQAIHVEDLVRFVLDQAERGTSGAFNAVGDRGTFGELLEAATTVAGYGGEVVAASPQWLADQGVAEWSGPESLPLWIRDPEWRAFQDRSNAAAKAAGLALRPLEQLLEETLAWERAQGLDRERRAGLSAGRERELLAALRG</sequence>
<reference evidence="2 3" key="1">
    <citation type="journal article" date="2019" name="Int. J. Syst. Evol. Microbiol.">
        <title>The Global Catalogue of Microorganisms (GCM) 10K type strain sequencing project: providing services to taxonomists for standard genome sequencing and annotation.</title>
        <authorList>
            <consortium name="The Broad Institute Genomics Platform"/>
            <consortium name="The Broad Institute Genome Sequencing Center for Infectious Disease"/>
            <person name="Wu L."/>
            <person name="Ma J."/>
        </authorList>
    </citation>
    <scope>NUCLEOTIDE SEQUENCE [LARGE SCALE GENOMIC DNA]</scope>
    <source>
        <strain evidence="2 3">JCM 13584</strain>
    </source>
</reference>
<evidence type="ECO:0000313" key="2">
    <source>
        <dbReference type="EMBL" id="GAA1954346.1"/>
    </source>
</evidence>
<proteinExistence type="predicted"/>
<name>A0ABN2QLR9_9MICO</name>
<dbReference type="SUPFAM" id="SSF51735">
    <property type="entry name" value="NAD(P)-binding Rossmann-fold domains"/>
    <property type="match status" value="1"/>
</dbReference>
<protein>
    <submittedName>
        <fullName evidence="2">SDR family oxidoreductase</fullName>
    </submittedName>
</protein>
<dbReference type="InterPro" id="IPR050177">
    <property type="entry name" value="Lipid_A_modif_metabolic_enz"/>
</dbReference>
<accession>A0ABN2QLR9</accession>
<feature type="domain" description="NAD-dependent epimerase/dehydratase" evidence="1">
    <location>
        <begin position="16"/>
        <end position="221"/>
    </location>
</feature>
<evidence type="ECO:0000259" key="1">
    <source>
        <dbReference type="Pfam" id="PF01370"/>
    </source>
</evidence>
<dbReference type="Gene3D" id="3.40.50.720">
    <property type="entry name" value="NAD(P)-binding Rossmann-like Domain"/>
    <property type="match status" value="1"/>
</dbReference>
<organism evidence="2 3">
    <name type="scientific">Agromyces allii</name>
    <dbReference type="NCBI Taxonomy" id="393607"/>
    <lineage>
        <taxon>Bacteria</taxon>
        <taxon>Bacillati</taxon>
        <taxon>Actinomycetota</taxon>
        <taxon>Actinomycetes</taxon>
        <taxon>Micrococcales</taxon>
        <taxon>Microbacteriaceae</taxon>
        <taxon>Agromyces</taxon>
    </lineage>
</organism>
<dbReference type="EMBL" id="BAAAMK010000003">
    <property type="protein sequence ID" value="GAA1954346.1"/>
    <property type="molecule type" value="Genomic_DNA"/>
</dbReference>
<comment type="caution">
    <text evidence="2">The sequence shown here is derived from an EMBL/GenBank/DDBJ whole genome shotgun (WGS) entry which is preliminary data.</text>
</comment>
<keyword evidence="3" id="KW-1185">Reference proteome</keyword>
<dbReference type="InterPro" id="IPR001509">
    <property type="entry name" value="Epimerase_deHydtase"/>
</dbReference>
<dbReference type="Proteomes" id="UP001499954">
    <property type="component" value="Unassembled WGS sequence"/>
</dbReference>
<dbReference type="PANTHER" id="PTHR43245">
    <property type="entry name" value="BIFUNCTIONAL POLYMYXIN RESISTANCE PROTEIN ARNA"/>
    <property type="match status" value="1"/>
</dbReference>
<evidence type="ECO:0000313" key="3">
    <source>
        <dbReference type="Proteomes" id="UP001499954"/>
    </source>
</evidence>
<dbReference type="Pfam" id="PF01370">
    <property type="entry name" value="Epimerase"/>
    <property type="match status" value="1"/>
</dbReference>
<dbReference type="InterPro" id="IPR036291">
    <property type="entry name" value="NAD(P)-bd_dom_sf"/>
</dbReference>
<gene>
    <name evidence="2" type="ORF">GCM10009717_20320</name>
</gene>
<dbReference type="PANTHER" id="PTHR43245:SF13">
    <property type="entry name" value="UDP-D-APIOSE_UDP-D-XYLOSE SYNTHASE 2"/>
    <property type="match status" value="1"/>
</dbReference>